<proteinExistence type="predicted"/>
<dbReference type="OrthoDB" id="8480752at2"/>
<evidence type="ECO:0000313" key="3">
    <source>
        <dbReference type="Proteomes" id="UP000250299"/>
    </source>
</evidence>
<dbReference type="InterPro" id="IPR046252">
    <property type="entry name" value="DUF6285"/>
</dbReference>
<evidence type="ECO:0000259" key="1">
    <source>
        <dbReference type="Pfam" id="PF19802"/>
    </source>
</evidence>
<accession>A0A2Z4RCP3</accession>
<organism evidence="2 3">
    <name type="scientific">Pseudomonas putida</name>
    <name type="common">Arthrobacter siderocapsulatus</name>
    <dbReference type="NCBI Taxonomy" id="303"/>
    <lineage>
        <taxon>Bacteria</taxon>
        <taxon>Pseudomonadati</taxon>
        <taxon>Pseudomonadota</taxon>
        <taxon>Gammaproteobacteria</taxon>
        <taxon>Pseudomonadales</taxon>
        <taxon>Pseudomonadaceae</taxon>
        <taxon>Pseudomonas</taxon>
    </lineage>
</organism>
<sequence>MNIRPDAKDLLAIARQTLLDQLLPQLPDNLRYQALMVANAMAIAGRECAAGAQAQALEMAQLSALLEEVPAVSADVPRTLCRAIRQGRFDTPGAEQEHLLSALSAITRARLSISNPKALVQ</sequence>
<name>A0A2Z4RCP3_PSEPU</name>
<dbReference type="AlphaFoldDB" id="A0A2Z4RCP3"/>
<dbReference type="EMBL" id="CP029693">
    <property type="protein sequence ID" value="AWY38646.1"/>
    <property type="molecule type" value="Genomic_DNA"/>
</dbReference>
<evidence type="ECO:0000313" key="2">
    <source>
        <dbReference type="EMBL" id="AWY38646.1"/>
    </source>
</evidence>
<dbReference type="RefSeq" id="WP_110962465.1">
    <property type="nucleotide sequence ID" value="NZ_CP029693.1"/>
</dbReference>
<protein>
    <submittedName>
        <fullName evidence="2">Acyl-CoA dehydrogenase</fullName>
    </submittedName>
</protein>
<dbReference type="Pfam" id="PF19802">
    <property type="entry name" value="DUF6285"/>
    <property type="match status" value="1"/>
</dbReference>
<gene>
    <name evidence="2" type="ORF">DKY63_01495</name>
</gene>
<reference evidence="2 3" key="1">
    <citation type="submission" date="2018-05" db="EMBL/GenBank/DDBJ databases">
        <title>Whole genome sequence of Pseudomonas putida JBC17.</title>
        <authorList>
            <person name="Lee Y.H."/>
            <person name="David K."/>
        </authorList>
    </citation>
    <scope>NUCLEOTIDE SEQUENCE [LARGE SCALE GENOMIC DNA]</scope>
    <source>
        <strain evidence="2 3">JBC17</strain>
    </source>
</reference>
<feature type="domain" description="DUF6285" evidence="1">
    <location>
        <begin position="24"/>
        <end position="117"/>
    </location>
</feature>
<dbReference type="Proteomes" id="UP000250299">
    <property type="component" value="Chromosome"/>
</dbReference>